<name>A0A9P6ERB5_9AGAR</name>
<dbReference type="EMBL" id="MU157827">
    <property type="protein sequence ID" value="KAF9533985.1"/>
    <property type="molecule type" value="Genomic_DNA"/>
</dbReference>
<dbReference type="Proteomes" id="UP000807306">
    <property type="component" value="Unassembled WGS sequence"/>
</dbReference>
<gene>
    <name evidence="1" type="ORF">CPB83DRAFT_757078</name>
</gene>
<feature type="non-terminal residue" evidence="1">
    <location>
        <position position="1"/>
    </location>
</feature>
<dbReference type="OrthoDB" id="3127457at2759"/>
<dbReference type="AlphaFoldDB" id="A0A9P6ERB5"/>
<reference evidence="1" key="1">
    <citation type="submission" date="2020-11" db="EMBL/GenBank/DDBJ databases">
        <authorList>
            <consortium name="DOE Joint Genome Institute"/>
            <person name="Ahrendt S."/>
            <person name="Riley R."/>
            <person name="Andreopoulos W."/>
            <person name="Labutti K."/>
            <person name="Pangilinan J."/>
            <person name="Ruiz-Duenas F.J."/>
            <person name="Barrasa J.M."/>
            <person name="Sanchez-Garcia M."/>
            <person name="Camarero S."/>
            <person name="Miyauchi S."/>
            <person name="Serrano A."/>
            <person name="Linde D."/>
            <person name="Babiker R."/>
            <person name="Drula E."/>
            <person name="Ayuso-Fernandez I."/>
            <person name="Pacheco R."/>
            <person name="Padilla G."/>
            <person name="Ferreira P."/>
            <person name="Barriuso J."/>
            <person name="Kellner H."/>
            <person name="Castanera R."/>
            <person name="Alfaro M."/>
            <person name="Ramirez L."/>
            <person name="Pisabarro A.G."/>
            <person name="Kuo A."/>
            <person name="Tritt A."/>
            <person name="Lipzen A."/>
            <person name="He G."/>
            <person name="Yan M."/>
            <person name="Ng V."/>
            <person name="Cullen D."/>
            <person name="Martin F."/>
            <person name="Rosso M.-N."/>
            <person name="Henrissat B."/>
            <person name="Hibbett D."/>
            <person name="Martinez A.T."/>
            <person name="Grigoriev I.V."/>
        </authorList>
    </citation>
    <scope>NUCLEOTIDE SEQUENCE</scope>
    <source>
        <strain evidence="1">CBS 506.95</strain>
    </source>
</reference>
<comment type="caution">
    <text evidence="1">The sequence shown here is derived from an EMBL/GenBank/DDBJ whole genome shotgun (WGS) entry which is preliminary data.</text>
</comment>
<proteinExistence type="predicted"/>
<accession>A0A9P6ERB5</accession>
<dbReference type="Gene3D" id="3.40.50.300">
    <property type="entry name" value="P-loop containing nucleotide triphosphate hydrolases"/>
    <property type="match status" value="1"/>
</dbReference>
<evidence type="ECO:0008006" key="3">
    <source>
        <dbReference type="Google" id="ProtNLM"/>
    </source>
</evidence>
<sequence length="192" mass="21836">FICDCSAYDRQYIGHSLGSKTEDIKIVRAPVEPGKRGLVLVDTPGFDQLGSSDATVQQEITDLCYALYERGIVPKGVLYLFDISNNLSRRSYSAILALCKLAMPENLVIATTMWEQDLYFDQKEARLKQKPWNSLINAGALVERIWEHERPMVIRRIINMLTRGTTDITSTPISIAQLLQTPFWFRQPKNSP</sequence>
<keyword evidence="2" id="KW-1185">Reference proteome</keyword>
<evidence type="ECO:0000313" key="1">
    <source>
        <dbReference type="EMBL" id="KAF9533985.1"/>
    </source>
</evidence>
<evidence type="ECO:0000313" key="2">
    <source>
        <dbReference type="Proteomes" id="UP000807306"/>
    </source>
</evidence>
<organism evidence="1 2">
    <name type="scientific">Crepidotus variabilis</name>
    <dbReference type="NCBI Taxonomy" id="179855"/>
    <lineage>
        <taxon>Eukaryota</taxon>
        <taxon>Fungi</taxon>
        <taxon>Dikarya</taxon>
        <taxon>Basidiomycota</taxon>
        <taxon>Agaricomycotina</taxon>
        <taxon>Agaricomycetes</taxon>
        <taxon>Agaricomycetidae</taxon>
        <taxon>Agaricales</taxon>
        <taxon>Agaricineae</taxon>
        <taxon>Crepidotaceae</taxon>
        <taxon>Crepidotus</taxon>
    </lineage>
</organism>
<dbReference type="SUPFAM" id="SSF52540">
    <property type="entry name" value="P-loop containing nucleoside triphosphate hydrolases"/>
    <property type="match status" value="1"/>
</dbReference>
<protein>
    <recommendedName>
        <fullName evidence="3">G domain-containing protein</fullName>
    </recommendedName>
</protein>
<dbReference type="InterPro" id="IPR027417">
    <property type="entry name" value="P-loop_NTPase"/>
</dbReference>